<dbReference type="InterPro" id="IPR020843">
    <property type="entry name" value="ER"/>
</dbReference>
<evidence type="ECO:0000313" key="3">
    <source>
        <dbReference type="Proteomes" id="UP000282454"/>
    </source>
</evidence>
<comment type="caution">
    <text evidence="2">The sequence shown here is derived from an EMBL/GenBank/DDBJ whole genome shotgun (WGS) entry which is preliminary data.</text>
</comment>
<organism evidence="2 3">
    <name type="scientific">Actinokineospora cianjurensis</name>
    <dbReference type="NCBI Taxonomy" id="585224"/>
    <lineage>
        <taxon>Bacteria</taxon>
        <taxon>Bacillati</taxon>
        <taxon>Actinomycetota</taxon>
        <taxon>Actinomycetes</taxon>
        <taxon>Pseudonocardiales</taxon>
        <taxon>Pseudonocardiaceae</taxon>
        <taxon>Actinokineospora</taxon>
    </lineage>
</organism>
<evidence type="ECO:0000259" key="1">
    <source>
        <dbReference type="SMART" id="SM00829"/>
    </source>
</evidence>
<dbReference type="SUPFAM" id="SSF51735">
    <property type="entry name" value="NAD(P)-binding Rossmann-fold domains"/>
    <property type="match status" value="1"/>
</dbReference>
<dbReference type="PANTHER" id="PTHR43677:SF11">
    <property type="entry name" value="ZINC-CONTAINING ALCOHOL DEHYDROGENASE"/>
    <property type="match status" value="1"/>
</dbReference>
<dbReference type="RefSeq" id="WP_121391789.1">
    <property type="nucleotide sequence ID" value="NZ_RCDD01000002.1"/>
</dbReference>
<dbReference type="OrthoDB" id="9787435at2"/>
<dbReference type="InterPro" id="IPR011032">
    <property type="entry name" value="GroES-like_sf"/>
</dbReference>
<dbReference type="EMBL" id="RCDD01000002">
    <property type="protein sequence ID" value="RLK58877.1"/>
    <property type="molecule type" value="Genomic_DNA"/>
</dbReference>
<dbReference type="PANTHER" id="PTHR43677">
    <property type="entry name" value="SHORT-CHAIN DEHYDROGENASE/REDUCTASE"/>
    <property type="match status" value="1"/>
</dbReference>
<protein>
    <submittedName>
        <fullName evidence="2">NADPH2:quinone reductase</fullName>
    </submittedName>
</protein>
<name>A0A421B3D2_9PSEU</name>
<dbReference type="Gene3D" id="3.40.50.720">
    <property type="entry name" value="NAD(P)-binding Rossmann-like Domain"/>
    <property type="match status" value="1"/>
</dbReference>
<accession>A0A421B3D2</accession>
<dbReference type="GO" id="GO:0016491">
    <property type="term" value="F:oxidoreductase activity"/>
    <property type="evidence" value="ECO:0007669"/>
    <property type="project" value="InterPro"/>
</dbReference>
<dbReference type="Gene3D" id="3.90.180.10">
    <property type="entry name" value="Medium-chain alcohol dehydrogenases, catalytic domain"/>
    <property type="match status" value="1"/>
</dbReference>
<sequence length="319" mass="33561">MYAAVQQSAGAPPRYLEFAEPVAAEGENLIEVRAAALHRIDRARASGKHYASPRELPAVCGTDGVGVTQDGERVWFALPRAPFGAMAERTVVPRWMCAPLPDEVGDAEAAALINPGMGAYLPLAWRGRLVDGETVLVLGATGVTGRLAVRLARLLGAGRVVAAGRDPRGLESLDADAVIRLDRPREELVEAFTAAAGDTGYQVVVDYVWGEPVEALLAALTTRSFQAATTETRLVQVGDGAGPEITLSAGTLRSAAITLLGSGGFAPPDIRREAYGKLVGLAASGTLRVATDQHPLADVETLWTRGDQDGKRIVLRPVA</sequence>
<dbReference type="SMART" id="SM00829">
    <property type="entry name" value="PKS_ER"/>
    <property type="match status" value="1"/>
</dbReference>
<reference evidence="2 3" key="1">
    <citation type="submission" date="2018-10" db="EMBL/GenBank/DDBJ databases">
        <title>Genomic Encyclopedia of Archaeal and Bacterial Type Strains, Phase II (KMG-II): from individual species to whole genera.</title>
        <authorList>
            <person name="Goeker M."/>
        </authorList>
    </citation>
    <scope>NUCLEOTIDE SEQUENCE [LARGE SCALE GENOMIC DNA]</scope>
    <source>
        <strain evidence="2 3">DSM 45657</strain>
    </source>
</reference>
<dbReference type="AlphaFoldDB" id="A0A421B3D2"/>
<dbReference type="InterPro" id="IPR051397">
    <property type="entry name" value="Zn-ADH-like_protein"/>
</dbReference>
<proteinExistence type="predicted"/>
<gene>
    <name evidence="2" type="ORF">CLV68_3357</name>
</gene>
<feature type="domain" description="Enoyl reductase (ER)" evidence="1">
    <location>
        <begin position="10"/>
        <end position="314"/>
    </location>
</feature>
<dbReference type="Proteomes" id="UP000282454">
    <property type="component" value="Unassembled WGS sequence"/>
</dbReference>
<keyword evidence="3" id="KW-1185">Reference proteome</keyword>
<evidence type="ECO:0000313" key="2">
    <source>
        <dbReference type="EMBL" id="RLK58877.1"/>
    </source>
</evidence>
<dbReference type="InterPro" id="IPR036291">
    <property type="entry name" value="NAD(P)-bd_dom_sf"/>
</dbReference>
<dbReference type="SUPFAM" id="SSF50129">
    <property type="entry name" value="GroES-like"/>
    <property type="match status" value="1"/>
</dbReference>